<comment type="caution">
    <text evidence="9">The sequence shown here is derived from an EMBL/GenBank/DDBJ whole genome shotgun (WGS) entry which is preliminary data.</text>
</comment>
<dbReference type="HAMAP" id="MF_00011">
    <property type="entry name" value="Adenylosucc_synth"/>
    <property type="match status" value="1"/>
</dbReference>
<dbReference type="SMART" id="SM00788">
    <property type="entry name" value="Adenylsucc_synt"/>
    <property type="match status" value="1"/>
</dbReference>
<organism evidence="9">
    <name type="scientific">mine drainage metagenome</name>
    <dbReference type="NCBI Taxonomy" id="410659"/>
    <lineage>
        <taxon>unclassified sequences</taxon>
        <taxon>metagenomes</taxon>
        <taxon>ecological metagenomes</taxon>
    </lineage>
</organism>
<keyword evidence="7" id="KW-0460">Magnesium</keyword>
<evidence type="ECO:0000256" key="3">
    <source>
        <dbReference type="ARBA" id="ARBA00022598"/>
    </source>
</evidence>
<accession>T0ZLN2</accession>
<dbReference type="InterPro" id="IPR027417">
    <property type="entry name" value="P-loop_NTPase"/>
</dbReference>
<dbReference type="Gene3D" id="3.90.170.10">
    <property type="entry name" value="Adenylosuccinate Synthetase, subunit A, domain 3"/>
    <property type="match status" value="1"/>
</dbReference>
<keyword evidence="3 9" id="KW-0436">Ligase</keyword>
<dbReference type="Pfam" id="PF00709">
    <property type="entry name" value="Adenylsucc_synt"/>
    <property type="match status" value="1"/>
</dbReference>
<reference evidence="9" key="1">
    <citation type="submission" date="2013-08" db="EMBL/GenBank/DDBJ databases">
        <authorList>
            <person name="Mendez C."/>
            <person name="Richter M."/>
            <person name="Ferrer M."/>
            <person name="Sanchez J."/>
        </authorList>
    </citation>
    <scope>NUCLEOTIDE SEQUENCE</scope>
</reference>
<keyword evidence="5" id="KW-0547">Nucleotide-binding</keyword>
<evidence type="ECO:0000256" key="2">
    <source>
        <dbReference type="ARBA" id="ARBA00011738"/>
    </source>
</evidence>
<evidence type="ECO:0000256" key="7">
    <source>
        <dbReference type="ARBA" id="ARBA00022842"/>
    </source>
</evidence>
<dbReference type="AlphaFoldDB" id="T0ZLN2"/>
<gene>
    <name evidence="9" type="ORF">B1A_20277</name>
</gene>
<evidence type="ECO:0000256" key="4">
    <source>
        <dbReference type="ARBA" id="ARBA00022723"/>
    </source>
</evidence>
<dbReference type="GO" id="GO:0004019">
    <property type="term" value="F:adenylosuccinate synthase activity"/>
    <property type="evidence" value="ECO:0007669"/>
    <property type="project" value="UniProtKB-EC"/>
</dbReference>
<keyword evidence="8" id="KW-0342">GTP-binding</keyword>
<dbReference type="Gene3D" id="3.40.440.10">
    <property type="entry name" value="Adenylosuccinate Synthetase, subunit A, domain 1"/>
    <property type="match status" value="1"/>
</dbReference>
<proteinExistence type="inferred from homology"/>
<protein>
    <submittedName>
        <fullName evidence="9">Adenylosuccinate synthetase</fullName>
        <ecNumber evidence="9">6.3.4.4</ecNumber>
    </submittedName>
</protein>
<dbReference type="SUPFAM" id="SSF52540">
    <property type="entry name" value="P-loop containing nucleoside triphosphate hydrolases"/>
    <property type="match status" value="1"/>
</dbReference>
<keyword evidence="4" id="KW-0479">Metal-binding</keyword>
<reference evidence="9" key="2">
    <citation type="journal article" date="2014" name="ISME J.">
        <title>Microbial stratification in low pH oxic and suboxic macroscopic growths along an acid mine drainage.</title>
        <authorList>
            <person name="Mendez-Garcia C."/>
            <person name="Mesa V."/>
            <person name="Sprenger R.R."/>
            <person name="Richter M."/>
            <person name="Diez M.S."/>
            <person name="Solano J."/>
            <person name="Bargiela R."/>
            <person name="Golyshina O.V."/>
            <person name="Manteca A."/>
            <person name="Ramos J.L."/>
            <person name="Gallego J.R."/>
            <person name="Llorente I."/>
            <person name="Martins Dos Santos V.A."/>
            <person name="Jensen O.N."/>
            <person name="Pelaez A.I."/>
            <person name="Sanchez J."/>
            <person name="Ferrer M."/>
        </authorList>
    </citation>
    <scope>NUCLEOTIDE SEQUENCE</scope>
</reference>
<dbReference type="GO" id="GO:0046872">
    <property type="term" value="F:metal ion binding"/>
    <property type="evidence" value="ECO:0007669"/>
    <property type="project" value="UniProtKB-KW"/>
</dbReference>
<evidence type="ECO:0000256" key="5">
    <source>
        <dbReference type="ARBA" id="ARBA00022741"/>
    </source>
</evidence>
<evidence type="ECO:0000256" key="8">
    <source>
        <dbReference type="ARBA" id="ARBA00023134"/>
    </source>
</evidence>
<dbReference type="GO" id="GO:0005737">
    <property type="term" value="C:cytoplasm"/>
    <property type="evidence" value="ECO:0007669"/>
    <property type="project" value="TreeGrafter"/>
</dbReference>
<dbReference type="InterPro" id="IPR001114">
    <property type="entry name" value="Adenylosuccinate_synthetase"/>
</dbReference>
<dbReference type="GO" id="GO:0046040">
    <property type="term" value="P:IMP metabolic process"/>
    <property type="evidence" value="ECO:0007669"/>
    <property type="project" value="TreeGrafter"/>
</dbReference>
<evidence type="ECO:0000313" key="9">
    <source>
        <dbReference type="EMBL" id="EQD30690.1"/>
    </source>
</evidence>
<dbReference type="PANTHER" id="PTHR11846:SF0">
    <property type="entry name" value="ADENYLOSUCCINATE SYNTHETASE"/>
    <property type="match status" value="1"/>
</dbReference>
<evidence type="ECO:0000256" key="1">
    <source>
        <dbReference type="ARBA" id="ARBA00001946"/>
    </source>
</evidence>
<evidence type="ECO:0000256" key="6">
    <source>
        <dbReference type="ARBA" id="ARBA00022755"/>
    </source>
</evidence>
<dbReference type="EC" id="6.3.4.4" evidence="9"/>
<dbReference type="EMBL" id="AUZX01014964">
    <property type="protein sequence ID" value="EQD30690.1"/>
    <property type="molecule type" value="Genomic_DNA"/>
</dbReference>
<dbReference type="FunFam" id="3.90.170.10:FF:000001">
    <property type="entry name" value="Adenylosuccinate synthetase"/>
    <property type="match status" value="1"/>
</dbReference>
<feature type="non-terminal residue" evidence="9">
    <location>
        <position position="1"/>
    </location>
</feature>
<dbReference type="InterPro" id="IPR042111">
    <property type="entry name" value="Adenylosuccinate_synth_dom3"/>
</dbReference>
<comment type="subunit">
    <text evidence="2">Homodimer.</text>
</comment>
<keyword evidence="6" id="KW-0658">Purine biosynthesis</keyword>
<name>T0ZLN2_9ZZZZ</name>
<sequence length="239" mass="25817">IERGEGIVLEGAQSALLDLDFGTYPYVTSSHPTSAGALIGSGLPPQVIDDVIGVAKAYATRVGSGPFPTEVPGEAGERLQRLGGEFGATTGRPRRCGWLDFVLLRYAARINGFTSLALTKVDVLAGLAEVPVCVEYRLPDGSRLYDRPPTAAEDFRSVEPVYETLPGWPEFTDRLRSRLAQEGAAALPRELRGFIEYVGHASGIPVQYVTYGPERGATVHLDRRRGARGLRSGLVPWSH</sequence>
<dbReference type="GO" id="GO:0044208">
    <property type="term" value="P:'de novo' AMP biosynthetic process"/>
    <property type="evidence" value="ECO:0007669"/>
    <property type="project" value="TreeGrafter"/>
</dbReference>
<dbReference type="InterPro" id="IPR042109">
    <property type="entry name" value="Adenylosuccinate_synth_dom1"/>
</dbReference>
<dbReference type="GO" id="GO:0005525">
    <property type="term" value="F:GTP binding"/>
    <property type="evidence" value="ECO:0007669"/>
    <property type="project" value="UniProtKB-KW"/>
</dbReference>
<comment type="cofactor">
    <cofactor evidence="1">
        <name>Mg(2+)</name>
        <dbReference type="ChEBI" id="CHEBI:18420"/>
    </cofactor>
</comment>
<dbReference type="PANTHER" id="PTHR11846">
    <property type="entry name" value="ADENYLOSUCCINATE SYNTHETASE"/>
    <property type="match status" value="1"/>
</dbReference>